<gene>
    <name evidence="2" type="ORF">NEMVEDRAFT_v1g224996</name>
</gene>
<dbReference type="eggNOG" id="KOG1776">
    <property type="taxonomic scope" value="Eukaryota"/>
</dbReference>
<sequence>MELAIALSLQEQNPEAGIIHGLSLAGQQVAQSSLSLEGGNLSDTTASAPGSEDEYDAPPSSAQGSAGHSAPRSPLPQYVSQTGPGSESGGSADSIAVEPGSSVATASIDGDRGDMSPFFLRQYVKGHAGDVFEAYPQLLTEMVLRLPYQ</sequence>
<proteinExistence type="predicted"/>
<feature type="compositionally biased region" description="Polar residues" evidence="1">
    <location>
        <begin position="35"/>
        <end position="48"/>
    </location>
</feature>
<dbReference type="PANTHER" id="PTHR21725:SF1">
    <property type="entry name" value="E3 UBIQUITIN-PROTEIN LIGASE UBR4"/>
    <property type="match status" value="1"/>
</dbReference>
<dbReference type="EMBL" id="DS475805">
    <property type="protein sequence ID" value="EDO26475.1"/>
    <property type="molecule type" value="Genomic_DNA"/>
</dbReference>
<evidence type="ECO:0000256" key="1">
    <source>
        <dbReference type="SAM" id="MobiDB-lite"/>
    </source>
</evidence>
<dbReference type="STRING" id="45351.A7TBX6"/>
<feature type="region of interest" description="Disordered" evidence="1">
    <location>
        <begin position="35"/>
        <end position="113"/>
    </location>
</feature>
<name>A7TBX6_NEMVE</name>
<dbReference type="HOGENOM" id="CLU_1754339_0_0_1"/>
<keyword evidence="3" id="KW-1185">Reference proteome</keyword>
<dbReference type="InterPro" id="IPR045189">
    <property type="entry name" value="UBR4-like"/>
</dbReference>
<reference evidence="2 3" key="1">
    <citation type="journal article" date="2007" name="Science">
        <title>Sea anemone genome reveals ancestral eumetazoan gene repertoire and genomic organization.</title>
        <authorList>
            <person name="Putnam N.H."/>
            <person name="Srivastava M."/>
            <person name="Hellsten U."/>
            <person name="Dirks B."/>
            <person name="Chapman J."/>
            <person name="Salamov A."/>
            <person name="Terry A."/>
            <person name="Shapiro H."/>
            <person name="Lindquist E."/>
            <person name="Kapitonov V.V."/>
            <person name="Jurka J."/>
            <person name="Genikhovich G."/>
            <person name="Grigoriev I.V."/>
            <person name="Lucas S.M."/>
            <person name="Steele R.E."/>
            <person name="Finnerty J.R."/>
            <person name="Technau U."/>
            <person name="Martindale M.Q."/>
            <person name="Rokhsar D.S."/>
        </authorList>
    </citation>
    <scope>NUCLEOTIDE SEQUENCE [LARGE SCALE GENOMIC DNA]</scope>
    <source>
        <strain evidence="3">CH2 X CH6</strain>
    </source>
</reference>
<feature type="non-terminal residue" evidence="2">
    <location>
        <position position="1"/>
    </location>
</feature>
<dbReference type="Proteomes" id="UP000001593">
    <property type="component" value="Unassembled WGS sequence"/>
</dbReference>
<evidence type="ECO:0000313" key="3">
    <source>
        <dbReference type="Proteomes" id="UP000001593"/>
    </source>
</evidence>
<accession>A7TBX6</accession>
<protein>
    <submittedName>
        <fullName evidence="2">Uncharacterized protein</fullName>
    </submittedName>
</protein>
<dbReference type="AlphaFoldDB" id="A7TBX6"/>
<dbReference type="InParanoid" id="A7TBX6"/>
<organism evidence="2 3">
    <name type="scientific">Nematostella vectensis</name>
    <name type="common">Starlet sea anemone</name>
    <dbReference type="NCBI Taxonomy" id="45351"/>
    <lineage>
        <taxon>Eukaryota</taxon>
        <taxon>Metazoa</taxon>
        <taxon>Cnidaria</taxon>
        <taxon>Anthozoa</taxon>
        <taxon>Hexacorallia</taxon>
        <taxon>Actiniaria</taxon>
        <taxon>Edwardsiidae</taxon>
        <taxon>Nematostella</taxon>
    </lineage>
</organism>
<dbReference type="PANTHER" id="PTHR21725">
    <property type="entry name" value="E3 UBIQUITIN-PROTEIN LIGASE UBR4"/>
    <property type="match status" value="1"/>
</dbReference>
<evidence type="ECO:0000313" key="2">
    <source>
        <dbReference type="EMBL" id="EDO26475.1"/>
    </source>
</evidence>
<feature type="compositionally biased region" description="Polar residues" evidence="1">
    <location>
        <begin position="78"/>
        <end position="91"/>
    </location>
</feature>